<reference evidence="2 3" key="1">
    <citation type="journal article" date="2016" name="Eur. J. Clin. Microbiol. Infect. Dis.">
        <title>Whole genome sequencing as a tool for phylogenetic analysis of clinical strains of Mitis group streptococci.</title>
        <authorList>
            <person name="Rasmussen L.H."/>
            <person name="Dargis R."/>
            <person name="Hojholt K."/>
            <person name="Christensen J.J."/>
            <person name="Skovgaard O."/>
            <person name="Justesen U.S."/>
            <person name="Rosenvinge F.S."/>
            <person name="Moser C."/>
            <person name="Lukjancenko O."/>
            <person name="Rasmussen S."/>
            <person name="Nielsen X.C."/>
        </authorList>
    </citation>
    <scope>NUCLEOTIDE SEQUENCE [LARGE SCALE GENOMIC DNA]</scope>
    <source>
        <strain evidence="2 3">B_003802_10</strain>
    </source>
</reference>
<evidence type="ECO:0000313" key="3">
    <source>
        <dbReference type="Proteomes" id="UP000193958"/>
    </source>
</evidence>
<organism evidence="2 3">
    <name type="scientific">Streptococcus oralis subsp. tigurinus</name>
    <dbReference type="NCBI Taxonomy" id="1077464"/>
    <lineage>
        <taxon>Bacteria</taxon>
        <taxon>Bacillati</taxon>
        <taxon>Bacillota</taxon>
        <taxon>Bacilli</taxon>
        <taxon>Lactobacillales</taxon>
        <taxon>Streptococcaceae</taxon>
        <taxon>Streptococcus</taxon>
    </lineage>
</organism>
<name>A0A1X1GBC6_STROR</name>
<comment type="caution">
    <text evidence="2">The sequence shown here is derived from an EMBL/GenBank/DDBJ whole genome shotgun (WGS) entry which is preliminary data.</text>
</comment>
<dbReference type="AlphaFoldDB" id="A0A1X1GBC6"/>
<feature type="domain" description="GmrSD restriction endonucleases N-terminal" evidence="1">
    <location>
        <begin position="241"/>
        <end position="372"/>
    </location>
</feature>
<dbReference type="PANTHER" id="PTHR39639:SF1">
    <property type="entry name" value="DUF262 DOMAIN-CONTAINING PROTEIN"/>
    <property type="match status" value="1"/>
</dbReference>
<proteinExistence type="predicted"/>
<gene>
    <name evidence="2" type="ORF">B7727_03620</name>
</gene>
<protein>
    <recommendedName>
        <fullName evidence="1">GmrSD restriction endonucleases N-terminal domain-containing protein</fullName>
    </recommendedName>
</protein>
<sequence>MELYMSRIENELMIDGEITSIYSIKTSQMETAKEILAFQNGELIKTVHITKLNWYKNKIKIGDLILLVLGGDRKPWKNGLIAFAKVISIDYLKESSKNYELDVELLWKLPAEMTPDDFYIYPDVKNAQNIGPSINGTPNQAIGKIDKKALFAIFAAIDNIFPGNELFIKEIIGEKNFSYIQNVPVLRNTIPKDQIEEDLLVTHGDSKGKNKNFSPKNISIDKNTYSVFELNRKFGNNLIKLDSDFQRLDVWKTYQKSELIESVLMGLPIPIFYFNEASTGELIVVDGRQRLTAFFEFIDNKFPLTELKIFSEYNSKYFKDLDPLMKSRIEDYQIQSYVIVPPTDDSIKFHIFDRVNRAGTQLNKQEIRNALYNGQITKFLKKVVNSAKFRQSTSNYFVKDTRMKDRYIVLRYMAFEYYFESLKYGYEYTDIDTLLGNAMTYFNKLEESSFDRYIDKVQKGIDNAIFYLGNDAFINKNNKSSRPINMNIFETQMYFLSRIPQSEELKQVVFKKLESLFQDKNFIDSIGSFRDGKTKIETRFKIMDKLLREVNV</sequence>
<dbReference type="Pfam" id="PF03235">
    <property type="entry name" value="GmrSD_N"/>
    <property type="match status" value="1"/>
</dbReference>
<dbReference type="InterPro" id="IPR004919">
    <property type="entry name" value="GmrSD_N"/>
</dbReference>
<dbReference type="Proteomes" id="UP000193958">
    <property type="component" value="Unassembled WGS sequence"/>
</dbReference>
<evidence type="ECO:0000259" key="1">
    <source>
        <dbReference type="Pfam" id="PF03235"/>
    </source>
</evidence>
<dbReference type="PANTHER" id="PTHR39639">
    <property type="entry name" value="CHROMOSOME 16, WHOLE GENOME SHOTGUN SEQUENCE"/>
    <property type="match status" value="1"/>
</dbReference>
<evidence type="ECO:0000313" key="2">
    <source>
        <dbReference type="EMBL" id="ORO44169.1"/>
    </source>
</evidence>
<dbReference type="EMBL" id="NCUE01000017">
    <property type="protein sequence ID" value="ORO44169.1"/>
    <property type="molecule type" value="Genomic_DNA"/>
</dbReference>
<accession>A0A1X1GBC6</accession>